<gene>
    <name evidence="1" type="ORF">SCABRO_03907</name>
</gene>
<dbReference type="EMBL" id="JRYO01000266">
    <property type="protein sequence ID" value="KHE90325.1"/>
    <property type="molecule type" value="Genomic_DNA"/>
</dbReference>
<accession>A0A0B0EI23</accession>
<organism evidence="1 2">
    <name type="scientific">Candidatus Scalindua brodae</name>
    <dbReference type="NCBI Taxonomy" id="237368"/>
    <lineage>
        <taxon>Bacteria</taxon>
        <taxon>Pseudomonadati</taxon>
        <taxon>Planctomycetota</taxon>
        <taxon>Candidatus Brocadiia</taxon>
        <taxon>Candidatus Brocadiales</taxon>
        <taxon>Candidatus Scalinduaceae</taxon>
        <taxon>Candidatus Scalindua</taxon>
    </lineage>
</organism>
<evidence type="ECO:0000313" key="2">
    <source>
        <dbReference type="Proteomes" id="UP000030652"/>
    </source>
</evidence>
<comment type="caution">
    <text evidence="1">The sequence shown here is derived from an EMBL/GenBank/DDBJ whole genome shotgun (WGS) entry which is preliminary data.</text>
</comment>
<proteinExistence type="predicted"/>
<reference evidence="1 2" key="1">
    <citation type="submission" date="2014-10" db="EMBL/GenBank/DDBJ databases">
        <title>Draft genome of anammox bacterium scalindua brodae, obtained using differential coverage binning of sequence data from two enrichment reactors.</title>
        <authorList>
            <person name="Speth D.R."/>
            <person name="Russ L."/>
            <person name="Kartal B."/>
            <person name="Op den Camp H.J."/>
            <person name="Dutilh B.E."/>
            <person name="Jetten M.S."/>
        </authorList>
    </citation>
    <scope>NUCLEOTIDE SEQUENCE [LARGE SCALE GENOMIC DNA]</scope>
    <source>
        <strain evidence="1">RU1</strain>
    </source>
</reference>
<evidence type="ECO:0000313" key="1">
    <source>
        <dbReference type="EMBL" id="KHE90325.1"/>
    </source>
</evidence>
<sequence>MLGHHTRVLEAKGRHCTFHLGFVYIIYSDVNGRQCLPYYTEVMNTLRRVALLSSSIANIGLGVFSLATNGDYLPDAAVFGVSLSGSADLKTIKKVMNTVFQSESNSLMRVFNSLFFQHAPLLIEVPNQLSGLSGTASTGIELVANAYDLKQEYYSVTSFGGSFIKGIAGPSAAINFYAGTIWNLKDIGSYKGPGFSSQVFSFGMGTFSVGQSIFAPKSLSSYFGTVTNFSATVPPSSIRDTAILNNFSGGVAIAIPHSRISGIHEVWPFLALALPPPQNFALMYKALIRNREMSGNGGN</sequence>
<dbReference type="AlphaFoldDB" id="A0A0B0EI23"/>
<name>A0A0B0EI23_9BACT</name>
<protein>
    <submittedName>
        <fullName evidence="1">Uncharacterized protein</fullName>
    </submittedName>
</protein>
<dbReference type="Proteomes" id="UP000030652">
    <property type="component" value="Unassembled WGS sequence"/>
</dbReference>